<reference evidence="1" key="1">
    <citation type="submission" date="2014-09" db="EMBL/GenBank/DDBJ databases">
        <authorList>
            <person name="Magalhaes I.L.F."/>
            <person name="Oliveira U."/>
            <person name="Santos F.R."/>
            <person name="Vidigal T.H.D.A."/>
            <person name="Brescovit A.D."/>
            <person name="Santos A.J."/>
        </authorList>
    </citation>
    <scope>NUCLEOTIDE SEQUENCE</scope>
    <source>
        <tissue evidence="1">Shoot tissue taken approximately 20 cm above the soil surface</tissue>
    </source>
</reference>
<sequence>MASTEKDGSCVLF</sequence>
<proteinExistence type="predicted"/>
<organism evidence="1">
    <name type="scientific">Arundo donax</name>
    <name type="common">Giant reed</name>
    <name type="synonym">Donax arundinaceus</name>
    <dbReference type="NCBI Taxonomy" id="35708"/>
    <lineage>
        <taxon>Eukaryota</taxon>
        <taxon>Viridiplantae</taxon>
        <taxon>Streptophyta</taxon>
        <taxon>Embryophyta</taxon>
        <taxon>Tracheophyta</taxon>
        <taxon>Spermatophyta</taxon>
        <taxon>Magnoliopsida</taxon>
        <taxon>Liliopsida</taxon>
        <taxon>Poales</taxon>
        <taxon>Poaceae</taxon>
        <taxon>PACMAD clade</taxon>
        <taxon>Arundinoideae</taxon>
        <taxon>Arundineae</taxon>
        <taxon>Arundo</taxon>
    </lineage>
</organism>
<evidence type="ECO:0000313" key="1">
    <source>
        <dbReference type="EMBL" id="JAD23051.1"/>
    </source>
</evidence>
<reference evidence="1" key="2">
    <citation type="journal article" date="2015" name="Data Brief">
        <title>Shoot transcriptome of the giant reed, Arundo donax.</title>
        <authorList>
            <person name="Barrero R.A."/>
            <person name="Guerrero F.D."/>
            <person name="Moolhuijzen P."/>
            <person name="Goolsby J.A."/>
            <person name="Tidwell J."/>
            <person name="Bellgard S.E."/>
            <person name="Bellgard M.I."/>
        </authorList>
    </citation>
    <scope>NUCLEOTIDE SEQUENCE</scope>
    <source>
        <tissue evidence="1">Shoot tissue taken approximately 20 cm above the soil surface</tissue>
    </source>
</reference>
<accession>A0A0A8Y9L0</accession>
<name>A0A0A8Y9L0_ARUDO</name>
<dbReference type="EMBL" id="GBRH01274844">
    <property type="protein sequence ID" value="JAD23051.1"/>
    <property type="molecule type" value="Transcribed_RNA"/>
</dbReference>
<protein>
    <submittedName>
        <fullName evidence="1">Uncharacterized protein</fullName>
    </submittedName>
</protein>